<reference evidence="1 2" key="1">
    <citation type="submission" date="2018-06" db="EMBL/GenBank/DDBJ databases">
        <authorList>
            <consortium name="Pathogen Informatics"/>
            <person name="Doyle S."/>
        </authorList>
    </citation>
    <scope>NUCLEOTIDE SEQUENCE [LARGE SCALE GENOMIC DNA]</scope>
    <source>
        <strain evidence="1 2">NCTC10994</strain>
    </source>
</reference>
<evidence type="ECO:0000313" key="1">
    <source>
        <dbReference type="EMBL" id="SQI30062.1"/>
    </source>
</evidence>
<evidence type="ECO:0000313" key="2">
    <source>
        <dbReference type="Proteomes" id="UP000249091"/>
    </source>
</evidence>
<organism evidence="1 2">
    <name type="scientific">Rhodococcus coprophilus</name>
    <dbReference type="NCBI Taxonomy" id="38310"/>
    <lineage>
        <taxon>Bacteria</taxon>
        <taxon>Bacillati</taxon>
        <taxon>Actinomycetota</taxon>
        <taxon>Actinomycetes</taxon>
        <taxon>Mycobacteriales</taxon>
        <taxon>Nocardiaceae</taxon>
        <taxon>Rhodococcus</taxon>
    </lineage>
</organism>
<sequence length="698" mass="76451">MSLWSRALSVEELEDRPWSELMPWLDRYGSARTVALSALAPTTRWWEVQSPAETAKEAGIPEMCAELARIFVTDHPDLRFADALLRDVRMPVSALDLDAAAATVIARLPHAPSTAELFSRSPADLFVVRGADRDTVDEIVCAVLVATVLRDPDPSLPGSEPAEASTSVTEVPALDLLVEDLAHLARWRMLSGEPDRPLLRVDLDEGAPEEIRTVAARIRALTAGDLPVPAPDDPISELGEYIQALPEPERQALRRRVRDGEDDPAAPSTFPFGTAVGDLLAALRVRVRPVAAFDRILRDFPVLTRPVPALGAPLWQVLHRLDDRFEVADGWVAVPDLPDAEKQTRALLAEFESANGVVEPAAVQATWTLPADEFAAWTQYCGTSMFEGRLLGQQDDLAGRAAQVLEVLGDPHTADELVARMGVNADVHTLVAELTDDERFVVEKGRWSLAEWETDVVTAIRNRIARLVDDRDGSAPVDVVVTGLVERFGISEDSARTFAAGGEFEVTDDRVGRRRRAHVPTSKPERTRRLYRLDDGWRLRIPVTRDHVRGAECAVPSAVAALAGCDPGSEIVLPSRLGGQTLRWSGPAPQLGSIRRFLEDIGVDAGGELFLDFRADGRFDVLPLRTVADNAEPLRKALALVGHTTPEVVPEDRMAEAFATALDLGAETRPRRILSAYRARRETDVVALLEDAWVRVPS</sequence>
<dbReference type="RefSeq" id="WP_072699985.1">
    <property type="nucleotide sequence ID" value="NZ_JAFBBL010000001.1"/>
</dbReference>
<name>A0A2X4U6Q6_9NOCA</name>
<dbReference type="AlphaFoldDB" id="A0A2X4U6Q6"/>
<dbReference type="STRING" id="1219011.GCA_001895045_02017"/>
<dbReference type="Proteomes" id="UP000249091">
    <property type="component" value="Chromosome 1"/>
</dbReference>
<protein>
    <submittedName>
        <fullName evidence="1">Uncharacterized protein</fullName>
    </submittedName>
</protein>
<accession>A0A2X4U6Q6</accession>
<proteinExistence type="predicted"/>
<dbReference type="EMBL" id="LS483468">
    <property type="protein sequence ID" value="SQI30062.1"/>
    <property type="molecule type" value="Genomic_DNA"/>
</dbReference>
<gene>
    <name evidence="1" type="ORF">NCTC10994_01379</name>
</gene>
<dbReference type="KEGG" id="rcr:NCTC10994_01379"/>
<keyword evidence="2" id="KW-1185">Reference proteome</keyword>